<keyword evidence="2" id="KW-1185">Reference proteome</keyword>
<gene>
    <name evidence="1" type="ORF">ACFSVL_07945</name>
</gene>
<name>A0ABW5H236_9PSEU</name>
<comment type="caution">
    <text evidence="1">The sequence shown here is derived from an EMBL/GenBank/DDBJ whole genome shotgun (WGS) entry which is preliminary data.</text>
</comment>
<organism evidence="1 2">
    <name type="scientific">Amycolatopsis silviterrae</name>
    <dbReference type="NCBI Taxonomy" id="1656914"/>
    <lineage>
        <taxon>Bacteria</taxon>
        <taxon>Bacillati</taxon>
        <taxon>Actinomycetota</taxon>
        <taxon>Actinomycetes</taxon>
        <taxon>Pseudonocardiales</taxon>
        <taxon>Pseudonocardiaceae</taxon>
        <taxon>Amycolatopsis</taxon>
    </lineage>
</organism>
<evidence type="ECO:0000313" key="1">
    <source>
        <dbReference type="EMBL" id="MFD2467317.1"/>
    </source>
</evidence>
<dbReference type="Proteomes" id="UP001597483">
    <property type="component" value="Unassembled WGS sequence"/>
</dbReference>
<proteinExistence type="predicted"/>
<dbReference type="RefSeq" id="WP_378301846.1">
    <property type="nucleotide sequence ID" value="NZ_JBHUKS010000004.1"/>
</dbReference>
<dbReference type="EMBL" id="JBHUKS010000004">
    <property type="protein sequence ID" value="MFD2467317.1"/>
    <property type="molecule type" value="Genomic_DNA"/>
</dbReference>
<sequence>MGFTASVVPDGDPHGLPFGVTLDWTPPVTKTPEYREKVLNQDASGLLAYVVHAKEIVLRALSSVLQEAGFRALADHVDGDACNYRVLKAPRVVGG</sequence>
<accession>A0ABW5H236</accession>
<evidence type="ECO:0000313" key="2">
    <source>
        <dbReference type="Proteomes" id="UP001597483"/>
    </source>
</evidence>
<reference evidence="2" key="1">
    <citation type="journal article" date="2019" name="Int. J. Syst. Evol. Microbiol.">
        <title>The Global Catalogue of Microorganisms (GCM) 10K type strain sequencing project: providing services to taxonomists for standard genome sequencing and annotation.</title>
        <authorList>
            <consortium name="The Broad Institute Genomics Platform"/>
            <consortium name="The Broad Institute Genome Sequencing Center for Infectious Disease"/>
            <person name="Wu L."/>
            <person name="Ma J."/>
        </authorList>
    </citation>
    <scope>NUCLEOTIDE SEQUENCE [LARGE SCALE GENOMIC DNA]</scope>
    <source>
        <strain evidence="2">CGMCC 4.7641</strain>
    </source>
</reference>
<protein>
    <submittedName>
        <fullName evidence="1">Uncharacterized protein</fullName>
    </submittedName>
</protein>